<sequence length="223" mass="25304">MLHKDQPLKKYAILFAAALLLTVLAACQSTYYNAMEKVGIHKRDILVDRVEDARDAQTDAQEQFKSALEQFRSVVHVPTSDLSEAYDRLNAEYEDSKKAAERVSDRIDGIESVADALFEEWEGELALYKRADLRAQSQKQLAATKSHYNKMLASMHRAEKSMTPILETFQDNVLFLKHNLNAQAISSLRSEFSSLKGEIDVLIKNMNAAIESSNQFIQEFQVK</sequence>
<accession>A0A1M6C6Z6</accession>
<dbReference type="Pfam" id="PF11172">
    <property type="entry name" value="DUF2959"/>
    <property type="match status" value="1"/>
</dbReference>
<proteinExistence type="predicted"/>
<dbReference type="SUPFAM" id="SSF58100">
    <property type="entry name" value="Bacterial hemolysins"/>
    <property type="match status" value="1"/>
</dbReference>
<evidence type="ECO:0000313" key="3">
    <source>
        <dbReference type="Proteomes" id="UP000183994"/>
    </source>
</evidence>
<dbReference type="PROSITE" id="PS51257">
    <property type="entry name" value="PROKAR_LIPOPROTEIN"/>
    <property type="match status" value="1"/>
</dbReference>
<keyword evidence="1" id="KW-0175">Coiled coil</keyword>
<name>A0A1M6C6Z6_9BACT</name>
<dbReference type="RefSeq" id="WP_073471938.1">
    <property type="nucleotide sequence ID" value="NZ_FQZU01000001.1"/>
</dbReference>
<reference evidence="3" key="1">
    <citation type="submission" date="2016-11" db="EMBL/GenBank/DDBJ databases">
        <authorList>
            <person name="Varghese N."/>
            <person name="Submissions S."/>
        </authorList>
    </citation>
    <scope>NUCLEOTIDE SEQUENCE [LARGE SCALE GENOMIC DNA]</scope>
    <source>
        <strain evidence="3">DSM 16219</strain>
    </source>
</reference>
<protein>
    <recommendedName>
        <fullName evidence="4">DUF2959 domain-containing protein</fullName>
    </recommendedName>
</protein>
<feature type="coiled-coil region" evidence="1">
    <location>
        <begin position="50"/>
        <end position="106"/>
    </location>
</feature>
<organism evidence="2 3">
    <name type="scientific">Desulfatibacillum alkenivorans DSM 16219</name>
    <dbReference type="NCBI Taxonomy" id="1121393"/>
    <lineage>
        <taxon>Bacteria</taxon>
        <taxon>Pseudomonadati</taxon>
        <taxon>Thermodesulfobacteriota</taxon>
        <taxon>Desulfobacteria</taxon>
        <taxon>Desulfobacterales</taxon>
        <taxon>Desulfatibacillaceae</taxon>
        <taxon>Desulfatibacillum</taxon>
    </lineage>
</organism>
<dbReference type="AlphaFoldDB" id="A0A1M6C6Z6"/>
<evidence type="ECO:0000313" key="2">
    <source>
        <dbReference type="EMBL" id="SHI56772.1"/>
    </source>
</evidence>
<evidence type="ECO:0000256" key="1">
    <source>
        <dbReference type="SAM" id="Coils"/>
    </source>
</evidence>
<dbReference type="InterPro" id="IPR021342">
    <property type="entry name" value="DUF2959"/>
</dbReference>
<dbReference type="EMBL" id="FQZU01000001">
    <property type="protein sequence ID" value="SHI56772.1"/>
    <property type="molecule type" value="Genomic_DNA"/>
</dbReference>
<keyword evidence="3" id="KW-1185">Reference proteome</keyword>
<dbReference type="Proteomes" id="UP000183994">
    <property type="component" value="Unassembled WGS sequence"/>
</dbReference>
<evidence type="ECO:0008006" key="4">
    <source>
        <dbReference type="Google" id="ProtNLM"/>
    </source>
</evidence>
<dbReference type="STRING" id="1121393.SAMN02745216_00167"/>
<dbReference type="OrthoDB" id="9780401at2"/>
<gene>
    <name evidence="2" type="ORF">SAMN02745216_00167</name>
</gene>